<evidence type="ECO:0000313" key="1">
    <source>
        <dbReference type="EMBL" id="OHU91289.1"/>
    </source>
</evidence>
<keyword evidence="2" id="KW-1185">Reference proteome</keyword>
<sequence length="335" mass="37093">MDIQPQFSIKTNGKEVAQRLIDRVVNVTVKLKTGLVSDSCYVRFDNLEVAPIQQPKPTDIVEIAMGYKEGNEDKSATLHPLGKFEVGEFSLSGPVRSLELFGNKLLWHTTLKAPKQRSWPEDPKKPKKLGELVSDIAGEYGLEAKVGDAFTNIELPHIEQNESDAQLLTSLAEQFDAILKISHDKLIFMARGTGRSLSGQALKEVELHTSDILLWRYDKDACRKVGDVTAFYYDIDTALKVPVKVGSDGPSVVLPYVYPDEATATRYAKAKHNRLKRASTSIHISCIGNAQIVAGAVVKITNTKSDLDGSWFVSEVEHCINKQGFRSHLVCEQLA</sequence>
<dbReference type="RefSeq" id="WP_070985082.1">
    <property type="nucleotide sequence ID" value="NZ_MKJU01000025.1"/>
</dbReference>
<dbReference type="AlphaFoldDB" id="A0A1S1MWL4"/>
<organism evidence="1 2">
    <name type="scientific">Pseudoalteromonas amylolytica</name>
    <dbReference type="NCBI Taxonomy" id="1859457"/>
    <lineage>
        <taxon>Bacteria</taxon>
        <taxon>Pseudomonadati</taxon>
        <taxon>Pseudomonadota</taxon>
        <taxon>Gammaproteobacteria</taxon>
        <taxon>Alteromonadales</taxon>
        <taxon>Pseudoalteromonadaceae</taxon>
        <taxon>Pseudoalteromonas</taxon>
    </lineage>
</organism>
<protein>
    <submittedName>
        <fullName evidence="1">Phage tail protein</fullName>
    </submittedName>
</protein>
<dbReference type="OrthoDB" id="4070623at2"/>
<proteinExistence type="predicted"/>
<dbReference type="Pfam" id="PF05954">
    <property type="entry name" value="Phage_GPD"/>
    <property type="match status" value="1"/>
</dbReference>
<dbReference type="Proteomes" id="UP000179786">
    <property type="component" value="Unassembled WGS sequence"/>
</dbReference>
<evidence type="ECO:0000313" key="2">
    <source>
        <dbReference type="Proteomes" id="UP000179786"/>
    </source>
</evidence>
<dbReference type="EMBL" id="MKJU01000025">
    <property type="protein sequence ID" value="OHU91289.1"/>
    <property type="molecule type" value="Genomic_DNA"/>
</dbReference>
<dbReference type="STRING" id="1859457.BET10_10700"/>
<reference evidence="1 2" key="1">
    <citation type="submission" date="2016-09" db="EMBL/GenBank/DDBJ databases">
        <title>Pseudoalteromonas amylolytica sp. nov., isolated from the surface seawater.</title>
        <authorList>
            <person name="Wu Y.-H."/>
            <person name="Cheng H."/>
            <person name="Jin X.-B."/>
            <person name="Wang C.-S."/>
            <person name="Xu X.-W."/>
        </authorList>
    </citation>
    <scope>NUCLEOTIDE SEQUENCE [LARGE SCALE GENOMIC DNA]</scope>
    <source>
        <strain evidence="1 2">JW1</strain>
    </source>
</reference>
<gene>
    <name evidence="1" type="ORF">BET10_10700</name>
</gene>
<comment type="caution">
    <text evidence="1">The sequence shown here is derived from an EMBL/GenBank/DDBJ whole genome shotgun (WGS) entry which is preliminary data.</text>
</comment>
<accession>A0A1S1MWL4</accession>
<name>A0A1S1MWL4_9GAMM</name>
<dbReference type="SUPFAM" id="SSF69279">
    <property type="entry name" value="Phage tail proteins"/>
    <property type="match status" value="1"/>
</dbReference>